<protein>
    <submittedName>
        <fullName evidence="3">Peptidoglycan-binding protein</fullName>
    </submittedName>
</protein>
<dbReference type="EMBL" id="JACXYU010000009">
    <property type="protein sequence ID" value="MBD3933396.1"/>
    <property type="molecule type" value="Genomic_DNA"/>
</dbReference>
<dbReference type="SUPFAM" id="SSF47090">
    <property type="entry name" value="PGBD-like"/>
    <property type="match status" value="1"/>
</dbReference>
<dbReference type="Pfam" id="PF01471">
    <property type="entry name" value="PG_binding_1"/>
    <property type="match status" value="1"/>
</dbReference>
<dbReference type="Gene3D" id="1.10.101.10">
    <property type="entry name" value="PGBD-like superfamily/PGBD"/>
    <property type="match status" value="1"/>
</dbReference>
<feature type="domain" description="Peptidoglycan binding-like" evidence="2">
    <location>
        <begin position="71"/>
        <end position="128"/>
    </location>
</feature>
<dbReference type="RefSeq" id="WP_191210680.1">
    <property type="nucleotide sequence ID" value="NZ_BAABKL010000050.1"/>
</dbReference>
<organism evidence="3 4">
    <name type="scientific">Streptomyces chumphonensis</name>
    <dbReference type="NCBI Taxonomy" id="1214925"/>
    <lineage>
        <taxon>Bacteria</taxon>
        <taxon>Bacillati</taxon>
        <taxon>Actinomycetota</taxon>
        <taxon>Actinomycetes</taxon>
        <taxon>Kitasatosporales</taxon>
        <taxon>Streptomycetaceae</taxon>
        <taxon>Streptomyces</taxon>
    </lineage>
</organism>
<sequence>MNLRAKSVSVLGVAAVAATTLVVLPAGTAHAAYPKCNSSKAIDTSHGTVRQPYYTGTGSRNCVMGVGADNGAVRRLQYVLVHCYNRDIGIDGVYGANTRNAVRYVQQFEGLASQDIDGVYGPLTRKAMKWRTNTGICFRPAV</sequence>
<gene>
    <name evidence="3" type="ORF">IF129_17790</name>
</gene>
<reference evidence="3" key="1">
    <citation type="submission" date="2020-09" db="EMBL/GenBank/DDBJ databases">
        <title>Secondary metabolite and genome analysis of marine Streptomyces chumphonensis KK1-2T.</title>
        <authorList>
            <person name="Phongsopitanun W."/>
            <person name="Kanchanasin P."/>
            <person name="Pittayakhajonwut P."/>
            <person name="Suwanborirux K."/>
            <person name="Tanasupawat S."/>
        </authorList>
    </citation>
    <scope>NUCLEOTIDE SEQUENCE</scope>
    <source>
        <strain evidence="3">KK1-2</strain>
    </source>
</reference>
<keyword evidence="1" id="KW-0732">Signal</keyword>
<accession>A0A927F316</accession>
<dbReference type="InterPro" id="IPR036365">
    <property type="entry name" value="PGBD-like_sf"/>
</dbReference>
<name>A0A927F316_9ACTN</name>
<proteinExistence type="predicted"/>
<feature type="chain" id="PRO_5037226994" evidence="1">
    <location>
        <begin position="32"/>
        <end position="142"/>
    </location>
</feature>
<feature type="signal peptide" evidence="1">
    <location>
        <begin position="1"/>
        <end position="31"/>
    </location>
</feature>
<evidence type="ECO:0000313" key="3">
    <source>
        <dbReference type="EMBL" id="MBD3933396.1"/>
    </source>
</evidence>
<comment type="caution">
    <text evidence="3">The sequence shown here is derived from an EMBL/GenBank/DDBJ whole genome shotgun (WGS) entry which is preliminary data.</text>
</comment>
<keyword evidence="4" id="KW-1185">Reference proteome</keyword>
<dbReference type="InterPro" id="IPR002477">
    <property type="entry name" value="Peptidoglycan-bd-like"/>
</dbReference>
<evidence type="ECO:0000313" key="4">
    <source>
        <dbReference type="Proteomes" id="UP000632289"/>
    </source>
</evidence>
<evidence type="ECO:0000259" key="2">
    <source>
        <dbReference type="Pfam" id="PF01471"/>
    </source>
</evidence>
<dbReference type="AlphaFoldDB" id="A0A927F316"/>
<dbReference type="Proteomes" id="UP000632289">
    <property type="component" value="Unassembled WGS sequence"/>
</dbReference>
<dbReference type="InterPro" id="IPR036366">
    <property type="entry name" value="PGBDSf"/>
</dbReference>
<evidence type="ECO:0000256" key="1">
    <source>
        <dbReference type="SAM" id="SignalP"/>
    </source>
</evidence>